<feature type="transmembrane region" description="Helical" evidence="3">
    <location>
        <begin position="136"/>
        <end position="153"/>
    </location>
</feature>
<dbReference type="GO" id="GO:0051087">
    <property type="term" value="F:protein-folding chaperone binding"/>
    <property type="evidence" value="ECO:0007669"/>
    <property type="project" value="TreeGrafter"/>
</dbReference>
<dbReference type="Pfam" id="PF00226">
    <property type="entry name" value="DnaJ"/>
    <property type="match status" value="1"/>
</dbReference>
<dbReference type="SMART" id="SM00271">
    <property type="entry name" value="DnaJ"/>
    <property type="match status" value="1"/>
</dbReference>
<organism evidence="5 6">
    <name type="scientific">Heterostelium pallidum (strain ATCC 26659 / Pp 5 / PN500)</name>
    <name type="common">Cellular slime mold</name>
    <name type="synonym">Polysphondylium pallidum</name>
    <dbReference type="NCBI Taxonomy" id="670386"/>
    <lineage>
        <taxon>Eukaryota</taxon>
        <taxon>Amoebozoa</taxon>
        <taxon>Evosea</taxon>
        <taxon>Eumycetozoa</taxon>
        <taxon>Dictyostelia</taxon>
        <taxon>Acytosteliales</taxon>
        <taxon>Acytosteliaceae</taxon>
        <taxon>Heterostelium</taxon>
    </lineage>
</organism>
<feature type="transmembrane region" description="Helical" evidence="3">
    <location>
        <begin position="183"/>
        <end position="206"/>
    </location>
</feature>
<dbReference type="GeneID" id="31362573"/>
<dbReference type="CDD" id="cd06257">
    <property type="entry name" value="DnaJ"/>
    <property type="match status" value="1"/>
</dbReference>
<dbReference type="PROSITE" id="PS50076">
    <property type="entry name" value="DNAJ_2"/>
    <property type="match status" value="1"/>
</dbReference>
<accession>D3BED5</accession>
<feature type="compositionally biased region" description="Polar residues" evidence="2">
    <location>
        <begin position="329"/>
        <end position="342"/>
    </location>
</feature>
<feature type="compositionally biased region" description="Low complexity" evidence="2">
    <location>
        <begin position="343"/>
        <end position="353"/>
    </location>
</feature>
<dbReference type="SUPFAM" id="SSF46565">
    <property type="entry name" value="Chaperone J-domain"/>
    <property type="match status" value="1"/>
</dbReference>
<dbReference type="GO" id="GO:0051787">
    <property type="term" value="F:misfolded protein binding"/>
    <property type="evidence" value="ECO:0007669"/>
    <property type="project" value="TreeGrafter"/>
</dbReference>
<sequence>MELPSPYEILGIEKTDDPVEIKQAYRQMALKYHPDKNPNAGNKEINKAYQILSNEDSKLFFDSFGYEGLILNEKLNSRGENNLMGMGHIDFILIFASIFTLYFIYLTKRSPDLSFCLFILISNLVLYFILPTRILPTVTNFVIYGIVLLWPNITKKNSSLTVTIWISIIIIDIWRGIRFEHWIWRFLSLNIIIFGSIILMLMGIYVLKKPETGIIKSLDVMTLVFVVFWCPVWILDYFTGRRIEWLIPPAIFFIKNTDEEPASTPTATESVHNNSNNNNTNNNSNSSSGSEKKNKKSNSTTTTNRVDDHHKNNSPLKANVYNSKEGEESNTAASGESQTAVNSSPSTKKQSSSALDKRCQTCFKSANLKKCGRCQQNNHY</sequence>
<feature type="domain" description="J" evidence="4">
    <location>
        <begin position="5"/>
        <end position="65"/>
    </location>
</feature>
<dbReference type="PANTHER" id="PTHR44360:SF1">
    <property type="entry name" value="DNAJ HOMOLOG SUBFAMILY B MEMBER 9"/>
    <property type="match status" value="1"/>
</dbReference>
<keyword evidence="6" id="KW-1185">Reference proteome</keyword>
<feature type="transmembrane region" description="Helical" evidence="3">
    <location>
        <begin position="85"/>
        <end position="106"/>
    </location>
</feature>
<feature type="transmembrane region" description="Helical" evidence="3">
    <location>
        <begin position="160"/>
        <end position="177"/>
    </location>
</feature>
<feature type="region of interest" description="Disordered" evidence="2">
    <location>
        <begin position="263"/>
        <end position="356"/>
    </location>
</feature>
<dbReference type="Gene3D" id="1.10.287.110">
    <property type="entry name" value="DnaJ domain"/>
    <property type="match status" value="1"/>
</dbReference>
<feature type="compositionally biased region" description="Polar residues" evidence="2">
    <location>
        <begin position="263"/>
        <end position="272"/>
    </location>
</feature>
<dbReference type="PANTHER" id="PTHR44360">
    <property type="entry name" value="DNAJ HOMOLOG SUBFAMILY B MEMBER 9"/>
    <property type="match status" value="1"/>
</dbReference>
<dbReference type="AlphaFoldDB" id="D3BED5"/>
<evidence type="ECO:0000259" key="4">
    <source>
        <dbReference type="PROSITE" id="PS50076"/>
    </source>
</evidence>
<dbReference type="Proteomes" id="UP000001396">
    <property type="component" value="Unassembled WGS sequence"/>
</dbReference>
<dbReference type="FunCoup" id="D3BED5">
    <property type="interactions" value="32"/>
</dbReference>
<name>D3BED5_HETP5</name>
<dbReference type="PRINTS" id="PR00625">
    <property type="entry name" value="JDOMAIN"/>
</dbReference>
<reference evidence="5 6" key="1">
    <citation type="journal article" date="2011" name="Genome Res.">
        <title>Phylogeny-wide analysis of social amoeba genomes highlights ancient origins for complex intercellular communication.</title>
        <authorList>
            <person name="Heidel A.J."/>
            <person name="Lawal H.M."/>
            <person name="Felder M."/>
            <person name="Schilde C."/>
            <person name="Helps N.R."/>
            <person name="Tunggal B."/>
            <person name="Rivero F."/>
            <person name="John U."/>
            <person name="Schleicher M."/>
            <person name="Eichinger L."/>
            <person name="Platzer M."/>
            <person name="Noegel A.A."/>
            <person name="Schaap P."/>
            <person name="Gloeckner G."/>
        </authorList>
    </citation>
    <scope>NUCLEOTIDE SEQUENCE [LARGE SCALE GENOMIC DNA]</scope>
    <source>
        <strain evidence="6">ATCC 26659 / Pp 5 / PN500</strain>
    </source>
</reference>
<keyword evidence="3" id="KW-0472">Membrane</keyword>
<evidence type="ECO:0000313" key="5">
    <source>
        <dbReference type="EMBL" id="EFA80266.1"/>
    </source>
</evidence>
<feature type="transmembrane region" description="Helical" evidence="3">
    <location>
        <begin position="113"/>
        <end position="130"/>
    </location>
</feature>
<keyword evidence="3" id="KW-0812">Transmembrane</keyword>
<evidence type="ECO:0000256" key="1">
    <source>
        <dbReference type="ARBA" id="ARBA00023186"/>
    </source>
</evidence>
<evidence type="ECO:0000256" key="3">
    <source>
        <dbReference type="SAM" id="Phobius"/>
    </source>
</evidence>
<evidence type="ECO:0000313" key="6">
    <source>
        <dbReference type="Proteomes" id="UP000001396"/>
    </source>
</evidence>
<dbReference type="GO" id="GO:0036503">
    <property type="term" value="P:ERAD pathway"/>
    <property type="evidence" value="ECO:0007669"/>
    <property type="project" value="TreeGrafter"/>
</dbReference>
<keyword evidence="3" id="KW-1133">Transmembrane helix</keyword>
<dbReference type="RefSeq" id="XP_020432386.1">
    <property type="nucleotide sequence ID" value="XM_020577938.1"/>
</dbReference>
<feature type="compositionally biased region" description="Polar residues" evidence="2">
    <location>
        <begin position="313"/>
        <end position="322"/>
    </location>
</feature>
<proteinExistence type="predicted"/>
<dbReference type="InParanoid" id="D3BED5"/>
<dbReference type="InterPro" id="IPR051948">
    <property type="entry name" value="Hsp70_co-chaperone_J-domain"/>
</dbReference>
<dbReference type="OMA" id="MITIIMI"/>
<feature type="transmembrane region" description="Helical" evidence="3">
    <location>
        <begin position="218"/>
        <end position="238"/>
    </location>
</feature>
<dbReference type="EMBL" id="ADBJ01000031">
    <property type="protein sequence ID" value="EFA80266.1"/>
    <property type="molecule type" value="Genomic_DNA"/>
</dbReference>
<evidence type="ECO:0000256" key="2">
    <source>
        <dbReference type="SAM" id="MobiDB-lite"/>
    </source>
</evidence>
<dbReference type="GO" id="GO:0005783">
    <property type="term" value="C:endoplasmic reticulum"/>
    <property type="evidence" value="ECO:0007669"/>
    <property type="project" value="TreeGrafter"/>
</dbReference>
<dbReference type="STRING" id="670386.D3BED5"/>
<dbReference type="InterPro" id="IPR001623">
    <property type="entry name" value="DnaJ_domain"/>
</dbReference>
<protein>
    <recommendedName>
        <fullName evidence="4">J domain-containing protein</fullName>
    </recommendedName>
</protein>
<gene>
    <name evidence="5" type="ORF">PPL_07092</name>
</gene>
<feature type="compositionally biased region" description="Low complexity" evidence="2">
    <location>
        <begin position="273"/>
        <end position="289"/>
    </location>
</feature>
<dbReference type="InterPro" id="IPR036869">
    <property type="entry name" value="J_dom_sf"/>
</dbReference>
<comment type="caution">
    <text evidence="5">The sequence shown here is derived from an EMBL/GenBank/DDBJ whole genome shotgun (WGS) entry which is preliminary data.</text>
</comment>
<keyword evidence="1" id="KW-0143">Chaperone</keyword>